<protein>
    <submittedName>
        <fullName evidence="1">Transcriptional regulator</fullName>
    </submittedName>
</protein>
<accession>A0A344L992</accession>
<dbReference type="Pfam" id="PF12840">
    <property type="entry name" value="HTH_20"/>
    <property type="match status" value="1"/>
</dbReference>
<dbReference type="OrthoDB" id="9788770at2"/>
<proteinExistence type="predicted"/>
<dbReference type="AlphaFoldDB" id="A0A344L992"/>
<dbReference type="KEGG" id="aab:A4R43_20650"/>
<reference evidence="1 2" key="1">
    <citation type="submission" date="2016-04" db="EMBL/GenBank/DDBJ databases">
        <title>Complete genome sequence and analysis of deep-sea sediment isolate, Amycolatopsis sp. WP1.</title>
        <authorList>
            <person name="Wang H."/>
            <person name="Chen S."/>
            <person name="Wu Q."/>
        </authorList>
    </citation>
    <scope>NUCLEOTIDE SEQUENCE [LARGE SCALE GENOMIC DNA]</scope>
    <source>
        <strain evidence="1 2">WP1</strain>
    </source>
</reference>
<dbReference type="SUPFAM" id="SSF46785">
    <property type="entry name" value="Winged helix' DNA-binding domain"/>
    <property type="match status" value="1"/>
</dbReference>
<dbReference type="RefSeq" id="WP_113693869.1">
    <property type="nucleotide sequence ID" value="NZ_CP015163.1"/>
</dbReference>
<dbReference type="InterPro" id="IPR036388">
    <property type="entry name" value="WH-like_DNA-bd_sf"/>
</dbReference>
<evidence type="ECO:0000313" key="2">
    <source>
        <dbReference type="Proteomes" id="UP000250434"/>
    </source>
</evidence>
<organism evidence="1 2">
    <name type="scientific">Amycolatopsis albispora</name>
    <dbReference type="NCBI Taxonomy" id="1804986"/>
    <lineage>
        <taxon>Bacteria</taxon>
        <taxon>Bacillati</taxon>
        <taxon>Actinomycetota</taxon>
        <taxon>Actinomycetes</taxon>
        <taxon>Pseudonocardiales</taxon>
        <taxon>Pseudonocardiaceae</taxon>
        <taxon>Amycolatopsis</taxon>
    </lineage>
</organism>
<dbReference type="InterPro" id="IPR011991">
    <property type="entry name" value="ArsR-like_HTH"/>
</dbReference>
<dbReference type="CDD" id="cd00090">
    <property type="entry name" value="HTH_ARSR"/>
    <property type="match status" value="1"/>
</dbReference>
<gene>
    <name evidence="1" type="ORF">A4R43_20650</name>
</gene>
<keyword evidence="2" id="KW-1185">Reference proteome</keyword>
<evidence type="ECO:0000313" key="1">
    <source>
        <dbReference type="EMBL" id="AXB44616.1"/>
    </source>
</evidence>
<sequence>MNEIVVIDDAEAAGASLDPMRARLLAELAEPGSATTLAKKLGLARQKINYHLRALEQHGLVSLVEERRKGNVTERVLRATASSYVISPSVLGAVEPDPRQSPDRLSARWLLAVASRLVRDVGELLTGAQRAGKKLATFTIDGDVRFATAADRAAFAEELAEAVTSLVAKYHDDSAPEGRTHHLVVAVHPELKKPQA</sequence>
<dbReference type="EMBL" id="CP015163">
    <property type="protein sequence ID" value="AXB44616.1"/>
    <property type="molecule type" value="Genomic_DNA"/>
</dbReference>
<name>A0A344L992_9PSEU</name>
<dbReference type="Gene3D" id="1.10.10.10">
    <property type="entry name" value="Winged helix-like DNA-binding domain superfamily/Winged helix DNA-binding domain"/>
    <property type="match status" value="1"/>
</dbReference>
<dbReference type="Proteomes" id="UP000250434">
    <property type="component" value="Chromosome"/>
</dbReference>
<dbReference type="InterPro" id="IPR036390">
    <property type="entry name" value="WH_DNA-bd_sf"/>
</dbReference>